<dbReference type="AlphaFoldDB" id="A0A6J4U117"/>
<accession>A0A6J4U117</accession>
<dbReference type="InterPro" id="IPR005268">
    <property type="entry name" value="CHP00725"/>
</dbReference>
<dbReference type="PANTHER" id="PTHR43393:SF3">
    <property type="entry name" value="LYSINE DECARBOXYLASE-LIKE PROTEIN"/>
    <property type="match status" value="1"/>
</dbReference>
<evidence type="ECO:0000256" key="1">
    <source>
        <dbReference type="SAM" id="MobiDB-lite"/>
    </source>
</evidence>
<evidence type="ECO:0008006" key="3">
    <source>
        <dbReference type="Google" id="ProtNLM"/>
    </source>
</evidence>
<dbReference type="PANTHER" id="PTHR43393">
    <property type="entry name" value="CYTOKININ RIBOSIDE 5'-MONOPHOSPHATE PHOSPHORIBOHYDROLASE"/>
    <property type="match status" value="1"/>
</dbReference>
<dbReference type="InterPro" id="IPR041164">
    <property type="entry name" value="LDcluster4"/>
</dbReference>
<proteinExistence type="predicted"/>
<dbReference type="Gene3D" id="3.40.50.450">
    <property type="match status" value="1"/>
</dbReference>
<sequence>MTDPALAPGSVSGSAPGPAPASPALAAPDAAPDPSSSSSRPRRVQIAVCAPADAPPEVLALAEAVGRLVAERGCGLVCGGLGGGMAAACRGAKAAGGTTVGILPGYEAKAANAWVDHVVCTGLGQARNALVAASGDAVIAVGGGFGTLSEIALGLRLGRPVVLLGGWAGALSTAEARAALGGLEGALYGATTPEAAVAAAMKALDQSDRPGGSG</sequence>
<feature type="region of interest" description="Disordered" evidence="1">
    <location>
        <begin position="1"/>
        <end position="43"/>
    </location>
</feature>
<organism evidence="2">
    <name type="scientific">uncultured Thermomicrobiales bacterium</name>
    <dbReference type="NCBI Taxonomy" id="1645740"/>
    <lineage>
        <taxon>Bacteria</taxon>
        <taxon>Pseudomonadati</taxon>
        <taxon>Thermomicrobiota</taxon>
        <taxon>Thermomicrobia</taxon>
        <taxon>Thermomicrobiales</taxon>
        <taxon>environmental samples</taxon>
    </lineage>
</organism>
<protein>
    <recommendedName>
        <fullName evidence="3">TIGR00725 family protein</fullName>
    </recommendedName>
</protein>
<dbReference type="Pfam" id="PF18306">
    <property type="entry name" value="LDcluster4"/>
    <property type="match status" value="1"/>
</dbReference>
<name>A0A6J4U117_9BACT</name>
<dbReference type="SUPFAM" id="SSF102405">
    <property type="entry name" value="MCP/YpsA-like"/>
    <property type="match status" value="1"/>
</dbReference>
<reference evidence="2" key="1">
    <citation type="submission" date="2020-02" db="EMBL/GenBank/DDBJ databases">
        <authorList>
            <person name="Meier V. D."/>
        </authorList>
    </citation>
    <scope>NUCLEOTIDE SEQUENCE</scope>
    <source>
        <strain evidence="2">AVDCRST_MAG59</strain>
    </source>
</reference>
<gene>
    <name evidence="2" type="ORF">AVDCRST_MAG59-431</name>
</gene>
<dbReference type="GO" id="GO:0005829">
    <property type="term" value="C:cytosol"/>
    <property type="evidence" value="ECO:0007669"/>
    <property type="project" value="TreeGrafter"/>
</dbReference>
<feature type="compositionally biased region" description="Low complexity" evidence="1">
    <location>
        <begin position="1"/>
        <end position="39"/>
    </location>
</feature>
<evidence type="ECO:0000313" key="2">
    <source>
        <dbReference type="EMBL" id="CAA9537132.1"/>
    </source>
</evidence>
<dbReference type="NCBIfam" id="TIGR00725">
    <property type="entry name" value="TIGR00725 family protein"/>
    <property type="match status" value="1"/>
</dbReference>
<dbReference type="InterPro" id="IPR052341">
    <property type="entry name" value="LOG_family_nucleotidases"/>
</dbReference>
<dbReference type="EMBL" id="CADCWF010000017">
    <property type="protein sequence ID" value="CAA9537132.1"/>
    <property type="molecule type" value="Genomic_DNA"/>
</dbReference>